<evidence type="ECO:0000313" key="1">
    <source>
        <dbReference type="EMBL" id="REI40950.1"/>
    </source>
</evidence>
<reference evidence="1 2" key="1">
    <citation type="submission" date="2018-08" db="EMBL/GenBank/DDBJ databases">
        <title>Draft genome sequence of Psychrilyobacter sp. strain SD5 isolated from Black Sea water.</title>
        <authorList>
            <person name="Yadav S."/>
            <person name="Villanueva L."/>
            <person name="Damste J.S.S."/>
        </authorList>
    </citation>
    <scope>NUCLEOTIDE SEQUENCE [LARGE SCALE GENOMIC DNA]</scope>
    <source>
        <strain evidence="1 2">SD5</strain>
    </source>
</reference>
<evidence type="ECO:0008006" key="3">
    <source>
        <dbReference type="Google" id="ProtNLM"/>
    </source>
</evidence>
<sequence length="218" mass="25917">MPIDMIQIQEVIDNFPGLSIKKSLKKEKIISGKFELNDSYNGIRMVDDFEIEITIHSNYPEILPKIKEIGNKIDPKYGHIYLDRSLCLATEGDMKINLFPNFKLIDWMNNYVIPYFYSYSYYKKYNGVYPFGDRSHGAKGILEYYVEFFKVNKLEEAREYLKIVSKKEYKGHYLCPCGSGKKIRNCHKEKIYKLMNPEYCTFYKDDLNMILEEEKNYD</sequence>
<gene>
    <name evidence="1" type="ORF">DYH56_08970</name>
</gene>
<protein>
    <recommendedName>
        <fullName evidence="3">SEC-C motif-containing protein</fullName>
    </recommendedName>
</protein>
<accession>A0ABX9KGE8</accession>
<evidence type="ECO:0000313" key="2">
    <source>
        <dbReference type="Proteomes" id="UP000263486"/>
    </source>
</evidence>
<keyword evidence="2" id="KW-1185">Reference proteome</keyword>
<name>A0ABX9KGE8_9FUSO</name>
<dbReference type="EMBL" id="QUAJ01000014">
    <property type="protein sequence ID" value="REI40950.1"/>
    <property type="molecule type" value="Genomic_DNA"/>
</dbReference>
<organism evidence="1 2">
    <name type="scientific">Psychrilyobacter piezotolerans</name>
    <dbReference type="NCBI Taxonomy" id="2293438"/>
    <lineage>
        <taxon>Bacteria</taxon>
        <taxon>Fusobacteriati</taxon>
        <taxon>Fusobacteriota</taxon>
        <taxon>Fusobacteriia</taxon>
        <taxon>Fusobacteriales</taxon>
        <taxon>Fusobacteriaceae</taxon>
        <taxon>Psychrilyobacter</taxon>
    </lineage>
</organism>
<proteinExistence type="predicted"/>
<dbReference type="RefSeq" id="WP_114642508.1">
    <property type="nucleotide sequence ID" value="NZ_JAACIO010000010.1"/>
</dbReference>
<comment type="caution">
    <text evidence="1">The sequence shown here is derived from an EMBL/GenBank/DDBJ whole genome shotgun (WGS) entry which is preliminary data.</text>
</comment>
<dbReference type="Proteomes" id="UP000263486">
    <property type="component" value="Unassembled WGS sequence"/>
</dbReference>